<accession>A0ABY8MHB6</accession>
<evidence type="ECO:0000313" key="1">
    <source>
        <dbReference type="EMBL" id="WGK69411.1"/>
    </source>
</evidence>
<dbReference type="Proteomes" id="UP001228690">
    <property type="component" value="Chromosome"/>
</dbReference>
<reference evidence="1 2" key="1">
    <citation type="submission" date="2023-04" db="EMBL/GenBank/DDBJ databases">
        <title>Spirochaete genome identified in red abalone sample constitutes a novel genus.</title>
        <authorList>
            <person name="Sharma S.P."/>
            <person name="Purcell C.M."/>
            <person name="Hyde J.R."/>
            <person name="Severin A.J."/>
        </authorList>
    </citation>
    <scope>NUCLEOTIDE SEQUENCE [LARGE SCALE GENOMIC DNA]</scope>
    <source>
        <strain evidence="1 2">SP-2023</strain>
    </source>
</reference>
<evidence type="ECO:0008006" key="3">
    <source>
        <dbReference type="Google" id="ProtNLM"/>
    </source>
</evidence>
<sequence length="119" mass="12827">MCRCPRLVIRLRHPTIAGGTLTVAIFALTLALGFRNIGTTTNTNNDNNNNNNIKVWRGVTADEGFTPRDGHAAVGLNNDLIIIAGHFGAVETNEVLRSSDNGRTWTSMAFGIASSRFLA</sequence>
<gene>
    <name evidence="1" type="ORF">P0082_00710</name>
</gene>
<evidence type="ECO:0000313" key="2">
    <source>
        <dbReference type="Proteomes" id="UP001228690"/>
    </source>
</evidence>
<protein>
    <recommendedName>
        <fullName evidence="3">Exo-alpha-sialidase</fullName>
    </recommendedName>
</protein>
<dbReference type="EMBL" id="CP123443">
    <property type="protein sequence ID" value="WGK69411.1"/>
    <property type="molecule type" value="Genomic_DNA"/>
</dbReference>
<organism evidence="1 2">
    <name type="scientific">Candidatus Haliotispira prima</name>
    <dbReference type="NCBI Taxonomy" id="3034016"/>
    <lineage>
        <taxon>Bacteria</taxon>
        <taxon>Pseudomonadati</taxon>
        <taxon>Spirochaetota</taxon>
        <taxon>Spirochaetia</taxon>
        <taxon>Spirochaetales</taxon>
        <taxon>Spirochaetaceae</taxon>
        <taxon>Candidatus Haliotispira</taxon>
    </lineage>
</organism>
<dbReference type="RefSeq" id="WP_326927594.1">
    <property type="nucleotide sequence ID" value="NZ_CP123443.1"/>
</dbReference>
<keyword evidence="2" id="KW-1185">Reference proteome</keyword>
<proteinExistence type="predicted"/>
<name>A0ABY8MHB6_9SPIO</name>